<evidence type="ECO:0000313" key="3">
    <source>
        <dbReference type="Proteomes" id="UP000013776"/>
    </source>
</evidence>
<protein>
    <submittedName>
        <fullName evidence="2">Uncharacterized protein</fullName>
    </submittedName>
</protein>
<comment type="caution">
    <text evidence="2">The sequence shown here is derived from an EMBL/GenBank/DDBJ whole genome shotgun (WGS) entry which is preliminary data.</text>
</comment>
<dbReference type="OrthoDB" id="10526082at2759"/>
<proteinExistence type="predicted"/>
<gene>
    <name evidence="2" type="ORF">TAPDE_001515</name>
</gene>
<sequence length="388" mass="43111">MPNTHDAYTMHAMDVNNSAGDNGYDQEESLLQAEEGREPAAKRVYQNSDRTLILLGAIGSIILAGLSLTLVAVIFGKFGSTRSPLTRQLHVPRFGDIGCEFPGEVISPTLEQNLTLLDDSLEIVTSGRAVGDIMFHTEAEDGLEYVRMDIKVQGPQRGDLHAVYTRVREGRYELQTPEAPEACMRYTLEIWLPRHLTTLTIRTDALTHLSFAGIDLDSSIYALDLRIGGDDTRNLLWLPEARIANAKYALVDGSVVGTTLVYNTLRLDSTQAQVDVELVLMRDEKSTESQFHNMELLTSTTGLHRVRVRNPDLFVFEAHHESSEATEMVLSYPASFTGGISMSTKTLTLADKKMDIARDKVTYIGSRDAPMSDLRVRNDLGSVWLAFE</sequence>
<keyword evidence="1" id="KW-0472">Membrane</keyword>
<dbReference type="AlphaFoldDB" id="R4XEA3"/>
<dbReference type="VEuPathDB" id="FungiDB:TAPDE_001515"/>
<feature type="transmembrane region" description="Helical" evidence="1">
    <location>
        <begin position="52"/>
        <end position="75"/>
    </location>
</feature>
<keyword evidence="3" id="KW-1185">Reference proteome</keyword>
<dbReference type="Proteomes" id="UP000013776">
    <property type="component" value="Unassembled WGS sequence"/>
</dbReference>
<evidence type="ECO:0000256" key="1">
    <source>
        <dbReference type="SAM" id="Phobius"/>
    </source>
</evidence>
<accession>R4XEA3</accession>
<reference evidence="2 3" key="1">
    <citation type="journal article" date="2013" name="MBio">
        <title>Genome sequencing of the plant pathogen Taphrina deformans, the causal agent of peach leaf curl.</title>
        <authorList>
            <person name="Cisse O.H."/>
            <person name="Almeida J.M.G.C.F."/>
            <person name="Fonseca A."/>
            <person name="Kumar A.A."/>
            <person name="Salojaervi J."/>
            <person name="Overmyer K."/>
            <person name="Hauser P.M."/>
            <person name="Pagni M."/>
        </authorList>
    </citation>
    <scope>NUCLEOTIDE SEQUENCE [LARGE SCALE GENOMIC DNA]</scope>
    <source>
        <strain evidence="3">PYCC 5710 / ATCC 11124 / CBS 356.35 / IMI 108563 / JCM 9778 / NBRC 8474</strain>
    </source>
</reference>
<name>R4XEA3_TAPDE</name>
<dbReference type="EMBL" id="CAHR02000055">
    <property type="protein sequence ID" value="CCG81692.1"/>
    <property type="molecule type" value="Genomic_DNA"/>
</dbReference>
<keyword evidence="1" id="KW-0812">Transmembrane</keyword>
<keyword evidence="1" id="KW-1133">Transmembrane helix</keyword>
<organism evidence="2 3">
    <name type="scientific">Taphrina deformans (strain PYCC 5710 / ATCC 11124 / CBS 356.35 / IMI 108563 / JCM 9778 / NBRC 8474)</name>
    <name type="common">Peach leaf curl fungus</name>
    <name type="synonym">Lalaria deformans</name>
    <dbReference type="NCBI Taxonomy" id="1097556"/>
    <lineage>
        <taxon>Eukaryota</taxon>
        <taxon>Fungi</taxon>
        <taxon>Dikarya</taxon>
        <taxon>Ascomycota</taxon>
        <taxon>Taphrinomycotina</taxon>
        <taxon>Taphrinomycetes</taxon>
        <taxon>Taphrinales</taxon>
        <taxon>Taphrinaceae</taxon>
        <taxon>Taphrina</taxon>
    </lineage>
</organism>
<evidence type="ECO:0000313" key="2">
    <source>
        <dbReference type="EMBL" id="CCG81692.1"/>
    </source>
</evidence>